<sequence>MKSIKFCAMYTGGKDSCYSLHWAVMHGLEPACLITFRARGWDSMLFHYPNVDLVRLHSEAMGIPVLYHEVTGDEYADTVEAFRRARRECGCSVVVAGATASDYQRLRFATAAYEAGLEVITPIWGVDQAEYMRWLVEDGFVFILTSVQAYGLPPEYLGKPVTREIVEDIIRRARIYGFNPAFEGGEAETLVLDAPLFRKRLVVKGRVVRVAPDHYQYVIEDARLEEKGSA</sequence>
<dbReference type="eggNOG" id="arCOG00035">
    <property type="taxonomic scope" value="Archaea"/>
</dbReference>
<dbReference type="Proteomes" id="UP000001037">
    <property type="component" value="Chromosome"/>
</dbReference>
<dbReference type="KEGG" id="pfm:Pyrfu_1060"/>
<dbReference type="InterPro" id="IPR030662">
    <property type="entry name" value="DPH6/MJ0570"/>
</dbReference>
<dbReference type="InterPro" id="IPR014729">
    <property type="entry name" value="Rossmann-like_a/b/a_fold"/>
</dbReference>
<dbReference type="EMBL" id="CP002838">
    <property type="protein sequence ID" value="AEM38928.1"/>
    <property type="molecule type" value="Genomic_DNA"/>
</dbReference>
<protein>
    <submittedName>
        <fullName evidence="2">ATP binding protein</fullName>
    </submittedName>
</protein>
<dbReference type="FunCoup" id="G0EF31">
    <property type="interactions" value="65"/>
</dbReference>
<dbReference type="PANTHER" id="PTHR12196:SF2">
    <property type="entry name" value="DIPHTHINE--AMMONIA LIGASE"/>
    <property type="match status" value="1"/>
</dbReference>
<dbReference type="RefSeq" id="WP_014026605.1">
    <property type="nucleotide sequence ID" value="NC_015931.1"/>
</dbReference>
<dbReference type="SUPFAM" id="SSF52402">
    <property type="entry name" value="Adenine nucleotide alpha hydrolases-like"/>
    <property type="match status" value="1"/>
</dbReference>
<keyword evidence="3" id="KW-1185">Reference proteome</keyword>
<dbReference type="GO" id="GO:0017183">
    <property type="term" value="P:protein histidyl modification to diphthamide"/>
    <property type="evidence" value="ECO:0007669"/>
    <property type="project" value="TreeGrafter"/>
</dbReference>
<gene>
    <name evidence="2" type="ordered locus">Pyrfu_1060</name>
</gene>
<dbReference type="HOGENOM" id="CLU_010289_0_2_2"/>
<dbReference type="InParanoid" id="G0EF31"/>
<evidence type="ECO:0000259" key="1">
    <source>
        <dbReference type="Pfam" id="PF01902"/>
    </source>
</evidence>
<organism evidence="2 3">
    <name type="scientific">Pyrolobus fumarii (strain DSM 11204 / 1A)</name>
    <dbReference type="NCBI Taxonomy" id="694429"/>
    <lineage>
        <taxon>Archaea</taxon>
        <taxon>Thermoproteota</taxon>
        <taxon>Thermoprotei</taxon>
        <taxon>Desulfurococcales</taxon>
        <taxon>Pyrodictiaceae</taxon>
        <taxon>Pyrolobus</taxon>
    </lineage>
</organism>
<dbReference type="GeneID" id="11139536"/>
<evidence type="ECO:0000313" key="2">
    <source>
        <dbReference type="EMBL" id="AEM38928.1"/>
    </source>
</evidence>
<proteinExistence type="predicted"/>
<dbReference type="GO" id="GO:0017178">
    <property type="term" value="F:diphthine-ammonia ligase activity"/>
    <property type="evidence" value="ECO:0007669"/>
    <property type="project" value="TreeGrafter"/>
</dbReference>
<accession>G0EF31</accession>
<dbReference type="Gene3D" id="3.90.1490.10">
    <property type="entry name" value="putative n-type atp pyrophosphatase, domain 2"/>
    <property type="match status" value="1"/>
</dbReference>
<dbReference type="CDD" id="cd01994">
    <property type="entry name" value="AANH_PF0828-like"/>
    <property type="match status" value="1"/>
</dbReference>
<feature type="domain" description="Diphthamide synthase" evidence="1">
    <location>
        <begin position="5"/>
        <end position="220"/>
    </location>
</feature>
<name>G0EF31_PYRF1</name>
<dbReference type="PIRSF" id="PIRSF039123">
    <property type="entry name" value="Diphthamide_synthase"/>
    <property type="match status" value="1"/>
</dbReference>
<dbReference type="InterPro" id="IPR002761">
    <property type="entry name" value="Diphthami_syn_dom"/>
</dbReference>
<dbReference type="AlphaFoldDB" id="G0EF31"/>
<dbReference type="STRING" id="694429.Pyrfu_1060"/>
<evidence type="ECO:0000313" key="3">
    <source>
        <dbReference type="Proteomes" id="UP000001037"/>
    </source>
</evidence>
<dbReference type="Pfam" id="PF01902">
    <property type="entry name" value="Diphthami_syn_2"/>
    <property type="match status" value="1"/>
</dbReference>
<dbReference type="PANTHER" id="PTHR12196">
    <property type="entry name" value="DOMAIN OF UNKNOWN FUNCTION 71 DUF71 -CONTAINING PROTEIN"/>
    <property type="match status" value="1"/>
</dbReference>
<dbReference type="NCBIfam" id="TIGR00290">
    <property type="entry name" value="MJ0570_dom"/>
    <property type="match status" value="1"/>
</dbReference>
<dbReference type="Gene3D" id="3.40.50.620">
    <property type="entry name" value="HUPs"/>
    <property type="match status" value="1"/>
</dbReference>
<dbReference type="NCBIfam" id="TIGR03679">
    <property type="entry name" value="arCOG00187"/>
    <property type="match status" value="1"/>
</dbReference>
<reference evidence="2 3" key="1">
    <citation type="journal article" date="2011" name="Stand. Genomic Sci.">
        <title>Complete genome sequence of the hyperthermophilic chemolithoautotroph Pyrolobus fumarii type strain (1A).</title>
        <authorList>
            <person name="Anderson I."/>
            <person name="Goker M."/>
            <person name="Nolan M."/>
            <person name="Lucas S."/>
            <person name="Hammon N."/>
            <person name="Deshpande S."/>
            <person name="Cheng J.F."/>
            <person name="Tapia R."/>
            <person name="Han C."/>
            <person name="Goodwin L."/>
            <person name="Pitluck S."/>
            <person name="Huntemann M."/>
            <person name="Liolios K."/>
            <person name="Ivanova N."/>
            <person name="Pagani I."/>
            <person name="Mavromatis K."/>
            <person name="Ovchinikova G."/>
            <person name="Pati A."/>
            <person name="Chen A."/>
            <person name="Palaniappan K."/>
            <person name="Land M."/>
            <person name="Hauser L."/>
            <person name="Brambilla E.M."/>
            <person name="Huber H."/>
            <person name="Yasawong M."/>
            <person name="Rohde M."/>
            <person name="Spring S."/>
            <person name="Abt B."/>
            <person name="Sikorski J."/>
            <person name="Wirth R."/>
            <person name="Detter J.C."/>
            <person name="Woyke T."/>
            <person name="Bristow J."/>
            <person name="Eisen J.A."/>
            <person name="Markowitz V."/>
            <person name="Hugenholtz P."/>
            <person name="Kyrpides N.C."/>
            <person name="Klenk H.P."/>
            <person name="Lapidus A."/>
        </authorList>
    </citation>
    <scope>NUCLEOTIDE SEQUENCE [LARGE SCALE GENOMIC DNA]</scope>
    <source>
        <strain evidence="3">DSM 11204 / 1A</strain>
    </source>
</reference>
<dbReference type="InterPro" id="IPR022427">
    <property type="entry name" value="MJ0570_ATP-bd"/>
</dbReference>